<evidence type="ECO:0000256" key="6">
    <source>
        <dbReference type="ARBA" id="ARBA00072011"/>
    </source>
</evidence>
<dbReference type="PROSITE" id="PS50086">
    <property type="entry name" value="TBC_RABGAP"/>
    <property type="match status" value="1"/>
</dbReference>
<dbReference type="SMART" id="SM00462">
    <property type="entry name" value="PTB"/>
    <property type="match status" value="2"/>
</dbReference>
<feature type="region of interest" description="Disordered" evidence="8">
    <location>
        <begin position="483"/>
        <end position="510"/>
    </location>
</feature>
<evidence type="ECO:0000313" key="12">
    <source>
        <dbReference type="Proteomes" id="UP000694413"/>
    </source>
</evidence>
<evidence type="ECO:0000256" key="8">
    <source>
        <dbReference type="SAM" id="MobiDB-lite"/>
    </source>
</evidence>
<keyword evidence="2" id="KW-0343">GTPase activation</keyword>
<dbReference type="Gene3D" id="1.10.8.270">
    <property type="entry name" value="putative rabgap domain of human tbc1 domain family member 14 like domains"/>
    <property type="match status" value="1"/>
</dbReference>
<dbReference type="SMART" id="SM00164">
    <property type="entry name" value="TBC"/>
    <property type="match status" value="1"/>
</dbReference>
<keyword evidence="3" id="KW-0597">Phosphoprotein</keyword>
<dbReference type="SUPFAM" id="SSF50729">
    <property type="entry name" value="PH domain-like"/>
    <property type="match status" value="2"/>
</dbReference>
<comment type="function">
    <text evidence="5">May act as a GTPase-activating protein for Rab family protein(s). May play a role in the cell cycle and differentiation of various tissues. Involved in the trafficking and translocation of GLUT4-containing vesicles and insulin-stimulated glucose uptake into cells.</text>
</comment>
<evidence type="ECO:0000256" key="3">
    <source>
        <dbReference type="ARBA" id="ARBA00022553"/>
    </source>
</evidence>
<dbReference type="Ensembl" id="ENSZALT00000029382.1">
    <property type="protein sequence ID" value="ENSZALP00000022604.1"/>
    <property type="gene ID" value="ENSZALG00000017566.1"/>
</dbReference>
<dbReference type="PANTHER" id="PTHR47219:SF18">
    <property type="entry name" value="TBC1 DOMAIN FAMILY MEMBER 1 ISOFORM X1"/>
    <property type="match status" value="1"/>
</dbReference>
<reference evidence="11" key="1">
    <citation type="submission" date="2025-08" db="UniProtKB">
        <authorList>
            <consortium name="Ensembl"/>
        </authorList>
    </citation>
    <scope>IDENTIFICATION</scope>
</reference>
<evidence type="ECO:0000256" key="5">
    <source>
        <dbReference type="ARBA" id="ARBA00055418"/>
    </source>
</evidence>
<dbReference type="FunFam" id="1.10.8.270:FF:000001">
    <property type="entry name" value="TBC1 domain family member 1"/>
    <property type="match status" value="1"/>
</dbReference>
<evidence type="ECO:0000256" key="2">
    <source>
        <dbReference type="ARBA" id="ARBA00022468"/>
    </source>
</evidence>
<dbReference type="InterPro" id="IPR021785">
    <property type="entry name" value="DUF3350"/>
</dbReference>
<dbReference type="FunFam" id="1.10.472.80:FF:000003">
    <property type="entry name" value="Putative TBC1 domain family member 1"/>
    <property type="match status" value="1"/>
</dbReference>
<feature type="domain" description="Rab-GAP TBC" evidence="10">
    <location>
        <begin position="813"/>
        <end position="1007"/>
    </location>
</feature>
<reference evidence="11" key="2">
    <citation type="submission" date="2025-09" db="UniProtKB">
        <authorList>
            <consortium name="Ensembl"/>
        </authorList>
    </citation>
    <scope>IDENTIFICATION</scope>
</reference>
<dbReference type="InterPro" id="IPR011993">
    <property type="entry name" value="PH-like_dom_sf"/>
</dbReference>
<keyword evidence="7" id="KW-0175">Coiled coil</keyword>
<accession>A0A8D2NG44</accession>
<dbReference type="AlphaFoldDB" id="A0A8D2NG44"/>
<dbReference type="CDD" id="cd00934">
    <property type="entry name" value="PTB"/>
    <property type="match status" value="1"/>
</dbReference>
<evidence type="ECO:0000259" key="9">
    <source>
        <dbReference type="PROSITE" id="PS01179"/>
    </source>
</evidence>
<dbReference type="FunFam" id="2.30.29.30:FF:000361">
    <property type="entry name" value="TBC1 domain family member 1 isoform B"/>
    <property type="match status" value="1"/>
</dbReference>
<feature type="compositionally biased region" description="Low complexity" evidence="8">
    <location>
        <begin position="550"/>
        <end position="564"/>
    </location>
</feature>
<dbReference type="InterPro" id="IPR035969">
    <property type="entry name" value="Rab-GAP_TBC_sf"/>
</dbReference>
<dbReference type="Gene3D" id="1.10.472.80">
    <property type="entry name" value="Ypt/Rab-GAP domain of gyp1p, domain 3"/>
    <property type="match status" value="1"/>
</dbReference>
<feature type="coiled-coil region" evidence="7">
    <location>
        <begin position="1092"/>
        <end position="1161"/>
    </location>
</feature>
<dbReference type="InterPro" id="IPR000195">
    <property type="entry name" value="Rab-GAP-TBC_dom"/>
</dbReference>
<feature type="region of interest" description="Disordered" evidence="8">
    <location>
        <begin position="534"/>
        <end position="593"/>
    </location>
</feature>
<dbReference type="GO" id="GO:0005634">
    <property type="term" value="C:nucleus"/>
    <property type="evidence" value="ECO:0007669"/>
    <property type="project" value="UniProtKB-SubCell"/>
</dbReference>
<protein>
    <recommendedName>
        <fullName evidence="6">TBC1 domain family member 1</fullName>
    </recommendedName>
</protein>
<dbReference type="FunFam" id="2.30.29.30:FF:000165">
    <property type="entry name" value="TBC1 domain family member 1 isoform X1"/>
    <property type="match status" value="1"/>
</dbReference>
<dbReference type="PROSITE" id="PS01179">
    <property type="entry name" value="PID"/>
    <property type="match status" value="1"/>
</dbReference>
<keyword evidence="4" id="KW-0539">Nucleus</keyword>
<dbReference type="CDD" id="cd01269">
    <property type="entry name" value="PTB_TBC1D1_like"/>
    <property type="match status" value="1"/>
</dbReference>
<feature type="region of interest" description="Disordered" evidence="8">
    <location>
        <begin position="626"/>
        <end position="669"/>
    </location>
</feature>
<dbReference type="Proteomes" id="UP000694413">
    <property type="component" value="Unassembled WGS sequence"/>
</dbReference>
<proteinExistence type="predicted"/>
<dbReference type="PANTHER" id="PTHR47219">
    <property type="entry name" value="RAB GTPASE-ACTIVATING PROTEIN 1-LIKE"/>
    <property type="match status" value="1"/>
</dbReference>
<dbReference type="Pfam" id="PF00566">
    <property type="entry name" value="RabGAP-TBC"/>
    <property type="match status" value="1"/>
</dbReference>
<evidence type="ECO:0000256" key="7">
    <source>
        <dbReference type="SAM" id="Coils"/>
    </source>
</evidence>
<evidence type="ECO:0000313" key="11">
    <source>
        <dbReference type="Ensembl" id="ENSZALP00000022604.1"/>
    </source>
</evidence>
<gene>
    <name evidence="11" type="primary">TBC1D1</name>
</gene>
<feature type="compositionally biased region" description="Polar residues" evidence="8">
    <location>
        <begin position="494"/>
        <end position="510"/>
    </location>
</feature>
<feature type="domain" description="PID" evidence="9">
    <location>
        <begin position="318"/>
        <end position="397"/>
    </location>
</feature>
<feature type="compositionally biased region" description="Basic and acidic residues" evidence="8">
    <location>
        <begin position="569"/>
        <end position="578"/>
    </location>
</feature>
<dbReference type="GO" id="GO:0005096">
    <property type="term" value="F:GTPase activator activity"/>
    <property type="evidence" value="ECO:0007669"/>
    <property type="project" value="UniProtKB-KW"/>
</dbReference>
<dbReference type="Pfam" id="PF11830">
    <property type="entry name" value="DUF3350"/>
    <property type="match status" value="1"/>
</dbReference>
<dbReference type="InterPro" id="IPR050302">
    <property type="entry name" value="Rab_GAP_TBC_domain"/>
</dbReference>
<organism evidence="11 12">
    <name type="scientific">Zonotrichia albicollis</name>
    <name type="common">White-throated sparrow</name>
    <name type="synonym">Fringilla albicollis</name>
    <dbReference type="NCBI Taxonomy" id="44394"/>
    <lineage>
        <taxon>Eukaryota</taxon>
        <taxon>Metazoa</taxon>
        <taxon>Chordata</taxon>
        <taxon>Craniata</taxon>
        <taxon>Vertebrata</taxon>
        <taxon>Euteleostomi</taxon>
        <taxon>Archelosauria</taxon>
        <taxon>Archosauria</taxon>
        <taxon>Dinosauria</taxon>
        <taxon>Saurischia</taxon>
        <taxon>Theropoda</taxon>
        <taxon>Coelurosauria</taxon>
        <taxon>Aves</taxon>
        <taxon>Neognathae</taxon>
        <taxon>Neoaves</taxon>
        <taxon>Telluraves</taxon>
        <taxon>Australaves</taxon>
        <taxon>Passeriformes</taxon>
        <taxon>Passerellidae</taxon>
        <taxon>Zonotrichia</taxon>
    </lineage>
</organism>
<evidence type="ECO:0000256" key="1">
    <source>
        <dbReference type="ARBA" id="ARBA00004123"/>
    </source>
</evidence>
<name>A0A8D2NG44_ZONAL</name>
<dbReference type="Gene3D" id="2.30.29.30">
    <property type="entry name" value="Pleckstrin-homology domain (PH domain)/Phosphotyrosine-binding domain (PTB)"/>
    <property type="match status" value="2"/>
</dbReference>
<evidence type="ECO:0000259" key="10">
    <source>
        <dbReference type="PROSITE" id="PS50086"/>
    </source>
</evidence>
<dbReference type="Pfam" id="PF00640">
    <property type="entry name" value="PID"/>
    <property type="match status" value="1"/>
</dbReference>
<keyword evidence="12" id="KW-1185">Reference proteome</keyword>
<comment type="subcellular location">
    <subcellularLocation>
        <location evidence="1">Nucleus</location>
    </subcellularLocation>
</comment>
<dbReference type="InterPro" id="IPR006020">
    <property type="entry name" value="PTB/PI_dom"/>
</dbReference>
<feature type="compositionally biased region" description="Polar residues" evidence="8">
    <location>
        <begin position="626"/>
        <end position="643"/>
    </location>
</feature>
<evidence type="ECO:0000256" key="4">
    <source>
        <dbReference type="ARBA" id="ARBA00023242"/>
    </source>
</evidence>
<dbReference type="SUPFAM" id="SSF47923">
    <property type="entry name" value="Ypt/Rab-GAP domain of gyp1p"/>
    <property type="match status" value="2"/>
</dbReference>
<sequence>MEPITFKVKKCQTSSDFSASFSLQLVGSLPVHSLTTMSMLPWIVAEIQLLSAKSSKEEPSASQIRLCVSPASLRCEPDTGETQQWDPLICSSLFEYKPQQVHKLIHNSHDPSYFACLIKDEAANQQSICYVFKADDQTKVPEIISSIRQAGKIARQEEFQNNLSDVEDPFTKKFEVLFCGRVTVAHKNAPPALIDECIEKFNRASCTKNSDFSSSSQQHETANNFGGFSFSSKLRSVFQPLVNEEEEKRPIRKSFSQPGLRSLAFKKDFQEGSLRSNSFVRSFEEDAISLNLKSQLIYGHSVVQPTDIAENRTMLFTIGQSEVYLISPDTKKVAIEKSFKEISFCSQGIRHVDHFGFICRESSENGGFHFVCYVFQCTDEALVDEIMMTLKQAFTVAAVQQNSKAQPQLCEGCPMQNLHKLCEKIEGLPSSKTKLELQKHLTTLNNQEQASVFEEVQKLRPRNEQKENELVISLLRNMYEEKQKDHVHIGEAKQASQPPAENAVNEVSSSASRFRLDMLKNKAKRSLTESFESILSRGSKARGPLDRSGSVDLDTSMSSTLSSTNKEPPLCEKEKDRLPTLPAENAVKTSGSLDDLCSNTEDFSLEQSAPLPQQSFRRRANTLSHLPTESQESLGPVESSPSVPQRKLMSDYESKHSQQALDADSPVRTRRHSWRQQIFLRVATPQKACDSPSRYDDYCELGDLPPRSPLEPVCEDGPFGPVKEERKRTPHELRELWKKAIIQQILLLRMEKENQKLQASENNLQNRRLKLDYEEITPCLKDVTLIWEKMLSTPGRSKIKFDVEKIHSAVGQGVPRHHRGEIWKFLAEQYHLKHQFSCKQQPKDTPYKELLKQLTSQQHAILIDLGRTFPTHPYFSAQLGAGQLSLYNILKAYSLLDQEVGYCQGLSFVAGVLLLHMSEEDAFKMLKFLMFDMGLRKQYRPDMTILQIQMYQLSRLLHDYHRDLYNHLEAHEIGPSLYAAPWFLTMFASQFPLGFVSRVFDMLFLQGSEAIFKVALSLLGSHKPLILQHENLETIVDFIKSTLPNLGLVQMEKTISQVFEMDIAKQLQAYEVEYHVLQDELIDSSLNDNQRLDKLEKANSSLRKQNFDLLEELQVANGKIQNLEATVELLLTNEGKLKQSILTLEQERAALLKAVEEMQKKMGDTDGKPLLTRQELDAD</sequence>
<dbReference type="FunFam" id="1.10.10.2750:FF:000001">
    <property type="entry name" value="TBC1 domain family member 1 isoform X2"/>
    <property type="match status" value="1"/>
</dbReference>
<dbReference type="Gene3D" id="1.10.10.2750">
    <property type="match status" value="1"/>
</dbReference>